<evidence type="ECO:0008006" key="10">
    <source>
        <dbReference type="Google" id="ProtNLM"/>
    </source>
</evidence>
<dbReference type="OrthoDB" id="176867at2"/>
<dbReference type="Proteomes" id="UP000223913">
    <property type="component" value="Unassembled WGS sequence"/>
</dbReference>
<keyword evidence="2" id="KW-0719">Serine esterase</keyword>
<name>A0A2D0N9J1_FLAN2</name>
<sequence length="507" mass="56384">MRSKNLPFIISIVFVGLLPLFLSAQQPPENGGAACISCEEIKQLRLADVRILEATEETEGSTYCKVLGVISKEINFELLLPKTWNGRFAMGGGGGFVGTIQNSARWSVHQGYATSGTDTGHRGSGLKADWAYHNMERQVNFGHLAIHRTAEVSKVIIHHFYCADPAYSYFFGCSRGGGQAMMEAQRYPEDFDGIVAAAPAFDWPAIGAEFIQNIRQIYPDPNQMNEPVITRENIQLLEKTVLAQCDELDGVKDNILNDPTACKLDWSAFPRCPDDQAGAGCFTKQQLRAIQTVYDGVHIEGKGIYPGFPPGCENEPLSWFRWIVGPDEELIKGLQIPSLQFGFGTEMFKYLVFQDPDWDYTAYDFTRLTEDTRYAASYLNATSTDYSAFKARGGKLIFTHGWADPALSALATIQHYEAIGKADADFMDFTRLYLLPGVLHCGGGPGPDQADWLQLVRDWVENDRAPERVTLTKKEGDRVTMSRPVFPYPRKAKYDGKGDPNVAGSYN</sequence>
<evidence type="ECO:0000256" key="2">
    <source>
        <dbReference type="ARBA" id="ARBA00022487"/>
    </source>
</evidence>
<proteinExistence type="inferred from homology"/>
<accession>A0A2D0N9J1</accession>
<evidence type="ECO:0000256" key="1">
    <source>
        <dbReference type="ARBA" id="ARBA00006249"/>
    </source>
</evidence>
<evidence type="ECO:0000313" key="8">
    <source>
        <dbReference type="EMBL" id="PHN05191.1"/>
    </source>
</evidence>
<evidence type="ECO:0000256" key="3">
    <source>
        <dbReference type="ARBA" id="ARBA00022723"/>
    </source>
</evidence>
<evidence type="ECO:0000256" key="4">
    <source>
        <dbReference type="ARBA" id="ARBA00022729"/>
    </source>
</evidence>
<dbReference type="Pfam" id="PF07519">
    <property type="entry name" value="Tannase"/>
    <property type="match status" value="1"/>
</dbReference>
<dbReference type="InterPro" id="IPR011118">
    <property type="entry name" value="Tannase/feruloyl_esterase"/>
</dbReference>
<keyword evidence="5" id="KW-0378">Hydrolase</keyword>
<dbReference type="Gene3D" id="3.40.50.1820">
    <property type="entry name" value="alpha/beta hydrolase"/>
    <property type="match status" value="1"/>
</dbReference>
<evidence type="ECO:0000256" key="5">
    <source>
        <dbReference type="ARBA" id="ARBA00022801"/>
    </source>
</evidence>
<keyword evidence="3" id="KW-0479">Metal-binding</keyword>
<comment type="similarity">
    <text evidence="1">Belongs to the tannase family.</text>
</comment>
<evidence type="ECO:0000256" key="6">
    <source>
        <dbReference type="ARBA" id="ARBA00022837"/>
    </source>
</evidence>
<evidence type="ECO:0000313" key="9">
    <source>
        <dbReference type="Proteomes" id="UP000223913"/>
    </source>
</evidence>
<gene>
    <name evidence="8" type="ORF">CRP01_16870</name>
</gene>
<reference evidence="8 9" key="1">
    <citation type="submission" date="2017-10" db="EMBL/GenBank/DDBJ databases">
        <title>The draft genome sequence of Lewinella nigricans NBRC 102662.</title>
        <authorList>
            <person name="Wang K."/>
        </authorList>
    </citation>
    <scope>NUCLEOTIDE SEQUENCE [LARGE SCALE GENOMIC DNA]</scope>
    <source>
        <strain evidence="8 9">NBRC 102662</strain>
    </source>
</reference>
<dbReference type="AlphaFoldDB" id="A0A2D0N9J1"/>
<organism evidence="8 9">
    <name type="scientific">Flavilitoribacter nigricans (strain ATCC 23147 / DSM 23189 / NBRC 102662 / NCIMB 1420 / SS-2)</name>
    <name type="common">Lewinella nigricans</name>
    <dbReference type="NCBI Taxonomy" id="1122177"/>
    <lineage>
        <taxon>Bacteria</taxon>
        <taxon>Pseudomonadati</taxon>
        <taxon>Bacteroidota</taxon>
        <taxon>Saprospiria</taxon>
        <taxon>Saprospirales</taxon>
        <taxon>Lewinellaceae</taxon>
        <taxon>Flavilitoribacter</taxon>
    </lineage>
</organism>
<keyword evidence="4" id="KW-0732">Signal</keyword>
<dbReference type="InterPro" id="IPR029058">
    <property type="entry name" value="AB_hydrolase_fold"/>
</dbReference>
<dbReference type="SUPFAM" id="SSF53474">
    <property type="entry name" value="alpha/beta-Hydrolases"/>
    <property type="match status" value="1"/>
</dbReference>
<dbReference type="EMBL" id="PDUD01000022">
    <property type="protein sequence ID" value="PHN05191.1"/>
    <property type="molecule type" value="Genomic_DNA"/>
</dbReference>
<keyword evidence="9" id="KW-1185">Reference proteome</keyword>
<dbReference type="GO" id="GO:0052689">
    <property type="term" value="F:carboxylic ester hydrolase activity"/>
    <property type="evidence" value="ECO:0007669"/>
    <property type="project" value="UniProtKB-KW"/>
</dbReference>
<keyword evidence="7" id="KW-1015">Disulfide bond</keyword>
<evidence type="ECO:0000256" key="7">
    <source>
        <dbReference type="ARBA" id="ARBA00023157"/>
    </source>
</evidence>
<keyword evidence="6" id="KW-0106">Calcium</keyword>
<dbReference type="PANTHER" id="PTHR33938">
    <property type="entry name" value="FERULOYL ESTERASE B-RELATED"/>
    <property type="match status" value="1"/>
</dbReference>
<dbReference type="RefSeq" id="WP_099151245.1">
    <property type="nucleotide sequence ID" value="NZ_PDUD01000022.1"/>
</dbReference>
<comment type="caution">
    <text evidence="8">The sequence shown here is derived from an EMBL/GenBank/DDBJ whole genome shotgun (WGS) entry which is preliminary data.</text>
</comment>
<dbReference type="PANTHER" id="PTHR33938:SF15">
    <property type="entry name" value="FERULOYL ESTERASE B-RELATED"/>
    <property type="match status" value="1"/>
</dbReference>
<protein>
    <recommendedName>
        <fullName evidence="10">Tannase/feruloyl esterase family alpha/beta hydrolase</fullName>
    </recommendedName>
</protein>
<dbReference type="GO" id="GO:0046872">
    <property type="term" value="F:metal ion binding"/>
    <property type="evidence" value="ECO:0007669"/>
    <property type="project" value="UniProtKB-KW"/>
</dbReference>